<organism evidence="2 3">
    <name type="scientific">Caenorhabditis angaria</name>
    <dbReference type="NCBI Taxonomy" id="860376"/>
    <lineage>
        <taxon>Eukaryota</taxon>
        <taxon>Metazoa</taxon>
        <taxon>Ecdysozoa</taxon>
        <taxon>Nematoda</taxon>
        <taxon>Chromadorea</taxon>
        <taxon>Rhabditida</taxon>
        <taxon>Rhabditina</taxon>
        <taxon>Rhabditomorpha</taxon>
        <taxon>Rhabditoidea</taxon>
        <taxon>Rhabditidae</taxon>
        <taxon>Peloderinae</taxon>
        <taxon>Caenorhabditis</taxon>
    </lineage>
</organism>
<keyword evidence="1" id="KW-0812">Transmembrane</keyword>
<protein>
    <submittedName>
        <fullName evidence="2">Uncharacterized protein</fullName>
    </submittedName>
</protein>
<keyword evidence="1" id="KW-0472">Membrane</keyword>
<feature type="transmembrane region" description="Helical" evidence="1">
    <location>
        <begin position="7"/>
        <end position="24"/>
    </location>
</feature>
<dbReference type="EMBL" id="CANHGI010000005">
    <property type="protein sequence ID" value="CAI5450543.1"/>
    <property type="molecule type" value="Genomic_DNA"/>
</dbReference>
<reference evidence="2" key="1">
    <citation type="submission" date="2022-11" db="EMBL/GenBank/DDBJ databases">
        <authorList>
            <person name="Kikuchi T."/>
        </authorList>
    </citation>
    <scope>NUCLEOTIDE SEQUENCE</scope>
    <source>
        <strain evidence="2">PS1010</strain>
    </source>
</reference>
<gene>
    <name evidence="2" type="ORF">CAMP_LOCUS13180</name>
</gene>
<evidence type="ECO:0000256" key="1">
    <source>
        <dbReference type="SAM" id="Phobius"/>
    </source>
</evidence>
<evidence type="ECO:0000313" key="3">
    <source>
        <dbReference type="Proteomes" id="UP001152747"/>
    </source>
</evidence>
<keyword evidence="1" id="KW-1133">Transmembrane helix</keyword>
<dbReference type="Proteomes" id="UP001152747">
    <property type="component" value="Unassembled WGS sequence"/>
</dbReference>
<comment type="caution">
    <text evidence="2">The sequence shown here is derived from an EMBL/GenBank/DDBJ whole genome shotgun (WGS) entry which is preliminary data.</text>
</comment>
<proteinExistence type="predicted"/>
<dbReference type="AlphaFoldDB" id="A0A9P1IR36"/>
<keyword evidence="3" id="KW-1185">Reference proteome</keyword>
<sequence length="83" mass="9798">MIIIRQNVPCFIFFAVRTIIVFLIPDRYDYLKTLLICIYRNDIVFIIPFTYTITNFQRIKEIFCRKSRIGVLVSTTDGRANAT</sequence>
<name>A0A9P1IR36_9PELO</name>
<evidence type="ECO:0000313" key="2">
    <source>
        <dbReference type="EMBL" id="CAI5450543.1"/>
    </source>
</evidence>
<accession>A0A9P1IR36</accession>
<feature type="transmembrane region" description="Helical" evidence="1">
    <location>
        <begin position="30"/>
        <end position="51"/>
    </location>
</feature>